<protein>
    <recommendedName>
        <fullName evidence="3">DNA methylase adenine-specific domain-containing protein</fullName>
    </recommendedName>
</protein>
<evidence type="ECO:0000256" key="2">
    <source>
        <dbReference type="SAM" id="MobiDB-lite"/>
    </source>
</evidence>
<proteinExistence type="inferred from homology"/>
<evidence type="ECO:0000313" key="4">
    <source>
        <dbReference type="EMBL" id="ODS22881.1"/>
    </source>
</evidence>
<evidence type="ECO:0000313" key="5">
    <source>
        <dbReference type="Proteomes" id="UP000242502"/>
    </source>
</evidence>
<dbReference type="Pfam" id="PF02384">
    <property type="entry name" value="N6_Mtase"/>
    <property type="match status" value="1"/>
</dbReference>
<feature type="compositionally biased region" description="Basic and acidic residues" evidence="2">
    <location>
        <begin position="236"/>
        <end position="252"/>
    </location>
</feature>
<dbReference type="STRING" id="62101.AB835_11825"/>
<dbReference type="InterPro" id="IPR003356">
    <property type="entry name" value="DNA_methylase_A-5"/>
</dbReference>
<dbReference type="PRINTS" id="PR00507">
    <property type="entry name" value="N12N6MTFRASE"/>
</dbReference>
<dbReference type="EMBL" id="MDLC01000048">
    <property type="protein sequence ID" value="ODS22881.1"/>
    <property type="molecule type" value="Genomic_DNA"/>
</dbReference>
<sequence length="263" mass="30215">MPDGKPYDRNDFIKTFNNIARHRHRYEVFRDFVSMSAISLHNAVNMNDEMEQEYLQIVGQYKKEEVSDFCKLLAILVDLLEPEPRDVLGGLYMELELGNNNTGQFFTPPEISLMMAKMSYGDQLQNLEQPYITLSEPACGAGGMVLAFVSVMLSHKHNPAEKLWVQCIDVDRLAAMMCYLQLSLWHVPAEIIIGNTLTMEFRRTLYTPAHYLHGWDAQLHFRQVKELIIQAPTKTPEADKPEPPIEESKQAPKGDNLQFDFSF</sequence>
<dbReference type="GO" id="GO:0003677">
    <property type="term" value="F:DNA binding"/>
    <property type="evidence" value="ECO:0007669"/>
    <property type="project" value="InterPro"/>
</dbReference>
<reference evidence="4 5" key="1">
    <citation type="journal article" date="2016" name="Appl. Environ. Microbiol.">
        <title>Lack of Overt Genome Reduction in the Bryostatin-Producing Bryozoan Symbiont "Candidatus Endobugula sertula".</title>
        <authorList>
            <person name="Miller I.J."/>
            <person name="Vanee N."/>
            <person name="Fong S.S."/>
            <person name="Lim-Fong G.E."/>
            <person name="Kwan J.C."/>
        </authorList>
    </citation>
    <scope>NUCLEOTIDE SEQUENCE [LARGE SCALE GENOMIC DNA]</scope>
    <source>
        <strain evidence="4">AB1-4</strain>
    </source>
</reference>
<dbReference type="SUPFAM" id="SSF53335">
    <property type="entry name" value="S-adenosyl-L-methionine-dependent methyltransferases"/>
    <property type="match status" value="1"/>
</dbReference>
<dbReference type="GO" id="GO:0008170">
    <property type="term" value="F:N-methyltransferase activity"/>
    <property type="evidence" value="ECO:0007669"/>
    <property type="project" value="InterPro"/>
</dbReference>
<name>A0A1D2QMS2_9GAMM</name>
<dbReference type="AlphaFoldDB" id="A0A1D2QMS2"/>
<dbReference type="Proteomes" id="UP000242502">
    <property type="component" value="Unassembled WGS sequence"/>
</dbReference>
<evidence type="ECO:0000256" key="1">
    <source>
        <dbReference type="ARBA" id="ARBA00006594"/>
    </source>
</evidence>
<dbReference type="InterPro" id="IPR029063">
    <property type="entry name" value="SAM-dependent_MTases_sf"/>
</dbReference>
<dbReference type="Gene3D" id="3.40.50.150">
    <property type="entry name" value="Vaccinia Virus protein VP39"/>
    <property type="match status" value="1"/>
</dbReference>
<organism evidence="4 5">
    <name type="scientific">Candidatus Endobugula sertula</name>
    <name type="common">Bugula neritina bacterial symbiont</name>
    <dbReference type="NCBI Taxonomy" id="62101"/>
    <lineage>
        <taxon>Bacteria</taxon>
        <taxon>Pseudomonadati</taxon>
        <taxon>Pseudomonadota</taxon>
        <taxon>Gammaproteobacteria</taxon>
        <taxon>Cellvibrionales</taxon>
        <taxon>Cellvibrionaceae</taxon>
        <taxon>Candidatus Endobugula</taxon>
    </lineage>
</organism>
<comment type="caution">
    <text evidence="4">The sequence shown here is derived from an EMBL/GenBank/DDBJ whole genome shotgun (WGS) entry which is preliminary data.</text>
</comment>
<comment type="similarity">
    <text evidence="1">Belongs to the N(4)/N(6)-methyltransferase family.</text>
</comment>
<gene>
    <name evidence="4" type="ORF">AB835_11825</name>
</gene>
<feature type="domain" description="DNA methylase adenine-specific" evidence="3">
    <location>
        <begin position="100"/>
        <end position="200"/>
    </location>
</feature>
<evidence type="ECO:0000259" key="3">
    <source>
        <dbReference type="Pfam" id="PF02384"/>
    </source>
</evidence>
<feature type="region of interest" description="Disordered" evidence="2">
    <location>
        <begin position="232"/>
        <end position="263"/>
    </location>
</feature>
<accession>A0A1D2QMS2</accession>